<comment type="subcellular location">
    <subcellularLocation>
        <location evidence="1">Cell membrane</location>
        <topology evidence="1">Multi-pass membrane protein</topology>
    </subcellularLocation>
</comment>
<gene>
    <name evidence="7" type="ORF">OM074_07480</name>
</gene>
<protein>
    <submittedName>
        <fullName evidence="7">LptF/LptG family permease</fullName>
    </submittedName>
</protein>
<feature type="transmembrane region" description="Helical" evidence="6">
    <location>
        <begin position="64"/>
        <end position="83"/>
    </location>
</feature>
<evidence type="ECO:0000256" key="1">
    <source>
        <dbReference type="ARBA" id="ARBA00004651"/>
    </source>
</evidence>
<proteinExistence type="predicted"/>
<dbReference type="RefSeq" id="WP_301198836.1">
    <property type="nucleotide sequence ID" value="NZ_JAPDPI010000011.1"/>
</dbReference>
<dbReference type="PANTHER" id="PTHR33529:SF8">
    <property type="entry name" value="PERMEASE, YJGP_YJGQ FAMILY"/>
    <property type="match status" value="1"/>
</dbReference>
<dbReference type="EMBL" id="JAPDPI010000011">
    <property type="protein sequence ID" value="MCW3805465.1"/>
    <property type="molecule type" value="Genomic_DNA"/>
</dbReference>
<feature type="transmembrane region" description="Helical" evidence="6">
    <location>
        <begin position="311"/>
        <end position="333"/>
    </location>
</feature>
<feature type="transmembrane region" description="Helical" evidence="6">
    <location>
        <begin position="339"/>
        <end position="359"/>
    </location>
</feature>
<organism evidence="7 8">
    <name type="scientific">Plebeiibacterium marinum</name>
    <dbReference type="NCBI Taxonomy" id="2992111"/>
    <lineage>
        <taxon>Bacteria</taxon>
        <taxon>Pseudomonadati</taxon>
        <taxon>Bacteroidota</taxon>
        <taxon>Bacteroidia</taxon>
        <taxon>Marinilabiliales</taxon>
        <taxon>Marinilabiliaceae</taxon>
        <taxon>Plebeiibacterium</taxon>
    </lineage>
</organism>
<accession>A0AAE3SKF5</accession>
<keyword evidence="3 6" id="KW-0812">Transmembrane</keyword>
<evidence type="ECO:0000313" key="7">
    <source>
        <dbReference type="EMBL" id="MCW3805465.1"/>
    </source>
</evidence>
<reference evidence="7" key="1">
    <citation type="submission" date="2022-10" db="EMBL/GenBank/DDBJ databases">
        <authorList>
            <person name="Yu W.X."/>
        </authorList>
    </citation>
    <scope>NUCLEOTIDE SEQUENCE</scope>
    <source>
        <strain evidence="7">D04</strain>
    </source>
</reference>
<dbReference type="Pfam" id="PF03739">
    <property type="entry name" value="LptF_LptG"/>
    <property type="match status" value="1"/>
</dbReference>
<evidence type="ECO:0000256" key="6">
    <source>
        <dbReference type="SAM" id="Phobius"/>
    </source>
</evidence>
<sequence>MKGAIQRLDRYIIRKFLGTYFFAILLIISIAVVFDVTEKIDNFLEKGAPASAIIFDYYFNFVPYFANLFTPLFVFIAVIFFTSKMAYDTEIIAILSSGVSFRRLMFPYFVSALIVAVFSFYLGGYVIPPSNQTRLEFEALYLHKKKDSGLRDIHFQLEPGLFVYMGRFYGYSNKGSNFSAEKFEGTQLKSKLVAKNIKYNEEEKKWELTNYIIRDFIDDNRIEITEGSRMDTVFNMTPSDFKSEHNWFETMTFSELHDYIEVQTQKGVGSIKPYVIEYYKRVANPFSAFILTLIGVSLASRKVRGGIGLHIGVGLALSFGYILFMTVSTTFAINGNMNALVAVWLPNLVFAVIGVYLYFKAPK</sequence>
<keyword evidence="5 6" id="KW-0472">Membrane</keyword>
<feature type="transmembrane region" description="Helical" evidence="6">
    <location>
        <begin position="104"/>
        <end position="127"/>
    </location>
</feature>
<evidence type="ECO:0000256" key="4">
    <source>
        <dbReference type="ARBA" id="ARBA00022989"/>
    </source>
</evidence>
<feature type="transmembrane region" description="Helical" evidence="6">
    <location>
        <begin position="282"/>
        <end position="299"/>
    </location>
</feature>
<evidence type="ECO:0000256" key="2">
    <source>
        <dbReference type="ARBA" id="ARBA00022475"/>
    </source>
</evidence>
<keyword evidence="8" id="KW-1185">Reference proteome</keyword>
<comment type="caution">
    <text evidence="7">The sequence shown here is derived from an EMBL/GenBank/DDBJ whole genome shotgun (WGS) entry which is preliminary data.</text>
</comment>
<dbReference type="AlphaFoldDB" id="A0AAE3SKF5"/>
<dbReference type="GO" id="GO:0043190">
    <property type="term" value="C:ATP-binding cassette (ABC) transporter complex"/>
    <property type="evidence" value="ECO:0007669"/>
    <property type="project" value="TreeGrafter"/>
</dbReference>
<dbReference type="PANTHER" id="PTHR33529">
    <property type="entry name" value="SLR0882 PROTEIN-RELATED"/>
    <property type="match status" value="1"/>
</dbReference>
<keyword evidence="2" id="KW-1003">Cell membrane</keyword>
<dbReference type="GO" id="GO:0015920">
    <property type="term" value="P:lipopolysaccharide transport"/>
    <property type="evidence" value="ECO:0007669"/>
    <property type="project" value="TreeGrafter"/>
</dbReference>
<feature type="transmembrane region" description="Helical" evidence="6">
    <location>
        <begin position="12"/>
        <end position="34"/>
    </location>
</feature>
<evidence type="ECO:0000256" key="3">
    <source>
        <dbReference type="ARBA" id="ARBA00022692"/>
    </source>
</evidence>
<dbReference type="InterPro" id="IPR005495">
    <property type="entry name" value="LptG/LptF_permease"/>
</dbReference>
<name>A0AAE3SKF5_9BACT</name>
<keyword evidence="4 6" id="KW-1133">Transmembrane helix</keyword>
<evidence type="ECO:0000256" key="5">
    <source>
        <dbReference type="ARBA" id="ARBA00023136"/>
    </source>
</evidence>
<dbReference type="Proteomes" id="UP001207408">
    <property type="component" value="Unassembled WGS sequence"/>
</dbReference>
<evidence type="ECO:0000313" key="8">
    <source>
        <dbReference type="Proteomes" id="UP001207408"/>
    </source>
</evidence>